<feature type="transmembrane region" description="Helical" evidence="2">
    <location>
        <begin position="448"/>
        <end position="466"/>
    </location>
</feature>
<reference evidence="3" key="2">
    <citation type="submission" date="2021-04" db="EMBL/GenBank/DDBJ databases">
        <authorList>
            <person name="Gilroy R."/>
        </authorList>
    </citation>
    <scope>NUCLEOTIDE SEQUENCE</scope>
    <source>
        <strain evidence="3">CHK198-12963</strain>
    </source>
</reference>
<keyword evidence="2" id="KW-0472">Membrane</keyword>
<keyword evidence="2" id="KW-0812">Transmembrane</keyword>
<feature type="transmembrane region" description="Helical" evidence="2">
    <location>
        <begin position="336"/>
        <end position="365"/>
    </location>
</feature>
<dbReference type="PANTHER" id="PTHR38454">
    <property type="entry name" value="INTEGRAL MEMBRANE PROTEIN-RELATED"/>
    <property type="match status" value="1"/>
</dbReference>
<feature type="transmembrane region" description="Helical" evidence="2">
    <location>
        <begin position="385"/>
        <end position="405"/>
    </location>
</feature>
<dbReference type="AlphaFoldDB" id="A0A9D2PRF3"/>
<dbReference type="EMBL" id="DWWB01000017">
    <property type="protein sequence ID" value="HJC65872.1"/>
    <property type="molecule type" value="Genomic_DNA"/>
</dbReference>
<feature type="transmembrane region" description="Helical" evidence="2">
    <location>
        <begin position="310"/>
        <end position="329"/>
    </location>
</feature>
<dbReference type="Pfam" id="PF09586">
    <property type="entry name" value="YfhO"/>
    <property type="match status" value="2"/>
</dbReference>
<dbReference type="InterPro" id="IPR018580">
    <property type="entry name" value="Uncharacterised_YfhO"/>
</dbReference>
<evidence type="ECO:0000313" key="4">
    <source>
        <dbReference type="Proteomes" id="UP000823863"/>
    </source>
</evidence>
<dbReference type="PANTHER" id="PTHR38454:SF1">
    <property type="entry name" value="INTEGRAL MEMBRANE PROTEIN"/>
    <property type="match status" value="1"/>
</dbReference>
<feature type="region of interest" description="Disordered" evidence="1">
    <location>
        <begin position="20"/>
        <end position="106"/>
    </location>
</feature>
<feature type="compositionally biased region" description="Basic and acidic residues" evidence="1">
    <location>
        <begin position="82"/>
        <end position="100"/>
    </location>
</feature>
<evidence type="ECO:0000256" key="1">
    <source>
        <dbReference type="SAM" id="MobiDB-lite"/>
    </source>
</evidence>
<organism evidence="3 4">
    <name type="scientific">Candidatus Enterocloster excrementigallinarum</name>
    <dbReference type="NCBI Taxonomy" id="2838558"/>
    <lineage>
        <taxon>Bacteria</taxon>
        <taxon>Bacillati</taxon>
        <taxon>Bacillota</taxon>
        <taxon>Clostridia</taxon>
        <taxon>Lachnospirales</taxon>
        <taxon>Lachnospiraceae</taxon>
        <taxon>Enterocloster</taxon>
    </lineage>
</organism>
<name>A0A9D2PRF3_9FIRM</name>
<feature type="compositionally biased region" description="Basic and acidic residues" evidence="1">
    <location>
        <begin position="40"/>
        <end position="56"/>
    </location>
</feature>
<feature type="transmembrane region" description="Helical" evidence="2">
    <location>
        <begin position="478"/>
        <end position="500"/>
    </location>
</feature>
<feature type="transmembrane region" description="Helical" evidence="2">
    <location>
        <begin position="592"/>
        <end position="611"/>
    </location>
</feature>
<reference evidence="3" key="1">
    <citation type="journal article" date="2021" name="PeerJ">
        <title>Extensive microbial diversity within the chicken gut microbiome revealed by metagenomics and culture.</title>
        <authorList>
            <person name="Gilroy R."/>
            <person name="Ravi A."/>
            <person name="Getino M."/>
            <person name="Pursley I."/>
            <person name="Horton D.L."/>
            <person name="Alikhan N.F."/>
            <person name="Baker D."/>
            <person name="Gharbi K."/>
            <person name="Hall N."/>
            <person name="Watson M."/>
            <person name="Adriaenssens E.M."/>
            <person name="Foster-Nyarko E."/>
            <person name="Jarju S."/>
            <person name="Secka A."/>
            <person name="Antonio M."/>
            <person name="Oren A."/>
            <person name="Chaudhuri R.R."/>
            <person name="La Ragione R."/>
            <person name="Hildebrand F."/>
            <person name="Pallen M.J."/>
        </authorList>
    </citation>
    <scope>NUCLEOTIDE SEQUENCE</scope>
    <source>
        <strain evidence="3">CHK198-12963</strain>
    </source>
</reference>
<feature type="transmembrane region" description="Helical" evidence="2">
    <location>
        <begin position="512"/>
        <end position="529"/>
    </location>
</feature>
<feature type="transmembrane region" description="Helical" evidence="2">
    <location>
        <begin position="164"/>
        <end position="186"/>
    </location>
</feature>
<feature type="transmembrane region" description="Helical" evidence="2">
    <location>
        <begin position="287"/>
        <end position="304"/>
    </location>
</feature>
<feature type="transmembrane region" description="Helical" evidence="2">
    <location>
        <begin position="536"/>
        <end position="555"/>
    </location>
</feature>
<feature type="transmembrane region" description="Helical" evidence="2">
    <location>
        <begin position="258"/>
        <end position="278"/>
    </location>
</feature>
<proteinExistence type="predicted"/>
<keyword evidence="2" id="KW-1133">Transmembrane helix</keyword>
<protein>
    <submittedName>
        <fullName evidence="3">YfhO family protein</fullName>
    </submittedName>
</protein>
<evidence type="ECO:0000256" key="2">
    <source>
        <dbReference type="SAM" id="Phobius"/>
    </source>
</evidence>
<gene>
    <name evidence="3" type="ORF">H9931_04015</name>
</gene>
<comment type="caution">
    <text evidence="3">The sequence shown here is derived from an EMBL/GenBank/DDBJ whole genome shotgun (WGS) entry which is preliminary data.</text>
</comment>
<evidence type="ECO:0000313" key="3">
    <source>
        <dbReference type="EMBL" id="HJC65872.1"/>
    </source>
</evidence>
<dbReference type="Proteomes" id="UP000823863">
    <property type="component" value="Unassembled WGS sequence"/>
</dbReference>
<feature type="transmembrane region" description="Helical" evidence="2">
    <location>
        <begin position="948"/>
        <end position="968"/>
    </location>
</feature>
<sequence length="981" mass="109995">MERKDVERVEKELDEILQIMEPASFLQGSGTEKLTGEQMENTREELAVSRRPETEGQNKISGDGRGGRPPRRSGGKSIRIPENGRKETEKEKEAEKETGKESGAAEAWLDEDFGDGGDFEEIAEEIQEELEIRRDGFEERQREDSGGRFTSTGEFLRLLKPTDAYLAAFFVPIIVMVIIFAQRGIFPFGEESFLRTDMYHQYAPFFSEFQYKLTQGGSLLYSWDVGMGVNFSALYAYYLASPFNWLLVLCPKDMIIEFMSYGIVLKIGLAGLSFTWYLKRHCKTRDFGAGFFGIFYALSGYVAAYSWNIMWLDCIILLPLILLGLERLVKGGKPYLYCLALGASILSNYYISIMICLFLVLYMAALLILEPPKGVKAFFGACGKFAVFSLAAGGLAAVVLLPEIYALKSTASGNFDFPDTVTSYFSIFDMLARHLVNVQTEQGLDHWPNLYCGTASLIFFLLFLVCKKIRLREKIVYGSLLFLFLASFAINVLNFTWHGFHYPNSLPCRQSFIYIALMLLVCYRAYMYLGETPLKHVGMAFMGASVFVLLAQKMVDNTEQFHFSVYYVSLLLLAAYSGLIYLYRTVRRGKELVLLTALALVSVESAVNTTVTSVPTTSRTAYTDDNQDVEALLAELEPTTFYRVEKVDRKTKNDGAWMNFPSVSLFSSTADASLSTFLRLLGCETSTNAYSITGSTPLVDSLFSVRYALYDQEQATGEGLEFLGHRGSTWLYENQFTLPVAFMLPADIEDNWILDYGNPAYVQNDLCSLLGVSPVLVEENTDSQGGKISFTPQETGDYYVYVTDRQIEKVTVYAGESSRTFDNVSRGYFLELGNCPDGQEITLENGDGTNRALEAQVWRFDMDALRQVYEKLNQNPMTVTRWTDVGIEGIITADQAGTMFTSIPFDEGWSLLIDGNEQKPREIFDTFLAVDVTAGTHTIELSYEPRGLRAGGIITAASVIFVGITAAAEAYMTRRKTEEEA</sequence>
<feature type="transmembrane region" description="Helical" evidence="2">
    <location>
        <begin position="561"/>
        <end position="583"/>
    </location>
</feature>
<feature type="transmembrane region" description="Helical" evidence="2">
    <location>
        <begin position="219"/>
        <end position="238"/>
    </location>
</feature>
<accession>A0A9D2PRF3</accession>